<keyword evidence="3" id="KW-1185">Reference proteome</keyword>
<name>A0A9W9WEW9_9EURO</name>
<reference evidence="2" key="1">
    <citation type="submission" date="2022-12" db="EMBL/GenBank/DDBJ databases">
        <authorList>
            <person name="Petersen C."/>
        </authorList>
    </citation>
    <scope>NUCLEOTIDE SEQUENCE</scope>
    <source>
        <strain evidence="2">IBT 17660</strain>
    </source>
</reference>
<dbReference type="InterPro" id="IPR052718">
    <property type="entry name" value="NmrA-type_oxidoreductase"/>
</dbReference>
<evidence type="ECO:0000259" key="1">
    <source>
        <dbReference type="Pfam" id="PF05368"/>
    </source>
</evidence>
<dbReference type="InterPro" id="IPR036291">
    <property type="entry name" value="NAD(P)-bd_dom_sf"/>
</dbReference>
<dbReference type="Proteomes" id="UP001147760">
    <property type="component" value="Unassembled WGS sequence"/>
</dbReference>
<dbReference type="EMBL" id="JAPWDO010000009">
    <property type="protein sequence ID" value="KAJ5456965.1"/>
    <property type="molecule type" value="Genomic_DNA"/>
</dbReference>
<comment type="caution">
    <text evidence="2">The sequence shown here is derived from an EMBL/GenBank/DDBJ whole genome shotgun (WGS) entry which is preliminary data.</text>
</comment>
<evidence type="ECO:0000313" key="2">
    <source>
        <dbReference type="EMBL" id="KAJ5456965.1"/>
    </source>
</evidence>
<evidence type="ECO:0000313" key="3">
    <source>
        <dbReference type="Proteomes" id="UP001147760"/>
    </source>
</evidence>
<dbReference type="SUPFAM" id="SSF51735">
    <property type="entry name" value="NAD(P)-binding Rossmann-fold domains"/>
    <property type="match status" value="1"/>
</dbReference>
<protein>
    <recommendedName>
        <fullName evidence="1">NmrA-like domain-containing protein</fullName>
    </recommendedName>
</protein>
<dbReference type="PANTHER" id="PTHR47129">
    <property type="entry name" value="QUINONE OXIDOREDUCTASE 2"/>
    <property type="match status" value="1"/>
</dbReference>
<organism evidence="2 3">
    <name type="scientific">Penicillium desertorum</name>
    <dbReference type="NCBI Taxonomy" id="1303715"/>
    <lineage>
        <taxon>Eukaryota</taxon>
        <taxon>Fungi</taxon>
        <taxon>Dikarya</taxon>
        <taxon>Ascomycota</taxon>
        <taxon>Pezizomycotina</taxon>
        <taxon>Eurotiomycetes</taxon>
        <taxon>Eurotiomycetidae</taxon>
        <taxon>Eurotiales</taxon>
        <taxon>Aspergillaceae</taxon>
        <taxon>Penicillium</taxon>
    </lineage>
</organism>
<gene>
    <name evidence="2" type="ORF">N7530_012239</name>
</gene>
<dbReference type="AlphaFoldDB" id="A0A9W9WEW9"/>
<dbReference type="Pfam" id="PF05368">
    <property type="entry name" value="NmrA"/>
    <property type="match status" value="1"/>
</dbReference>
<dbReference type="Gene3D" id="3.90.25.10">
    <property type="entry name" value="UDP-galactose 4-epimerase, domain 1"/>
    <property type="match status" value="1"/>
</dbReference>
<dbReference type="PANTHER" id="PTHR47129:SF1">
    <property type="entry name" value="NMRA-LIKE DOMAIN-CONTAINING PROTEIN"/>
    <property type="match status" value="1"/>
</dbReference>
<reference evidence="2" key="2">
    <citation type="journal article" date="2023" name="IMA Fungus">
        <title>Comparative genomic study of the Penicillium genus elucidates a diverse pangenome and 15 lateral gene transfer events.</title>
        <authorList>
            <person name="Petersen C."/>
            <person name="Sorensen T."/>
            <person name="Nielsen M.R."/>
            <person name="Sondergaard T.E."/>
            <person name="Sorensen J.L."/>
            <person name="Fitzpatrick D.A."/>
            <person name="Frisvad J.C."/>
            <person name="Nielsen K.L."/>
        </authorList>
    </citation>
    <scope>NUCLEOTIDE SEQUENCE</scope>
    <source>
        <strain evidence="2">IBT 17660</strain>
    </source>
</reference>
<dbReference type="OrthoDB" id="419598at2759"/>
<dbReference type="Gene3D" id="3.40.50.720">
    <property type="entry name" value="NAD(P)-binding Rossmann-like Domain"/>
    <property type="match status" value="1"/>
</dbReference>
<proteinExistence type="predicted"/>
<accession>A0A9W9WEW9</accession>
<feature type="domain" description="NmrA-like" evidence="1">
    <location>
        <begin position="5"/>
        <end position="273"/>
    </location>
</feature>
<dbReference type="InterPro" id="IPR008030">
    <property type="entry name" value="NmrA-like"/>
</dbReference>
<sequence>MTLKYLITGATGGLGAGVLSYLIANVPASEYAAASSKEENRKQFEDRGIAFRVVSYDDPQTLETAFEDVENLFFVSTNTFDNEKRRKQHENFVEAAKKMNVKHVWYTSLAFGGYSSDSKAAVQQSHLMTEEMMRQAGINFTSIREGLYTDAFPVFMGWYPSTSTVYLPSDGPVAFTLRSELGEANARLMIQGGHDREIVLLTAQETVTFSEIVDLINETTGRNVQLKLVSPEEFVRLKAADDEGGKPEGFFQALLSWYESISKGETCTIDPLMAEVLDRRPVPPREAIRAFLTENRDYEWHQNYVNRG</sequence>